<dbReference type="InterPro" id="IPR047692">
    <property type="entry name" value="T4P_ComGB"/>
</dbReference>
<evidence type="ECO:0000313" key="10">
    <source>
        <dbReference type="Proteomes" id="UP000265816"/>
    </source>
</evidence>
<feature type="domain" description="Type II secretion system protein GspF" evidence="8">
    <location>
        <begin position="15"/>
        <end position="129"/>
    </location>
</feature>
<evidence type="ECO:0000256" key="5">
    <source>
        <dbReference type="ARBA" id="ARBA00022989"/>
    </source>
</evidence>
<dbReference type="Proteomes" id="UP000265816">
    <property type="component" value="Unassembled WGS sequence"/>
</dbReference>
<evidence type="ECO:0000256" key="1">
    <source>
        <dbReference type="ARBA" id="ARBA00004651"/>
    </source>
</evidence>
<comment type="subcellular location">
    <subcellularLocation>
        <location evidence="1">Cell membrane</location>
        <topology evidence="1">Multi-pass membrane protein</topology>
    </subcellularLocation>
</comment>
<name>A0A398B819_9BACI</name>
<evidence type="ECO:0000256" key="2">
    <source>
        <dbReference type="ARBA" id="ARBA00005745"/>
    </source>
</evidence>
<keyword evidence="3" id="KW-1003">Cell membrane</keyword>
<reference evidence="9 10" key="1">
    <citation type="submission" date="2018-08" db="EMBL/GenBank/DDBJ databases">
        <title>Bacillus jemisoniae sp. nov., Bacillus chryseoplanitiae sp. nov., Bacillus resnikiae sp. nov., and Bacillus frankliniae sp. nov., isolated from Viking spacecraft and associated surfaces.</title>
        <authorList>
            <person name="Seuylemezian A."/>
            <person name="Vaishampayan P."/>
        </authorList>
    </citation>
    <scope>NUCLEOTIDE SEQUENCE [LARGE SCALE GENOMIC DNA]</scope>
    <source>
        <strain evidence="9 10">JJ-247</strain>
    </source>
</reference>
<dbReference type="Pfam" id="PF00482">
    <property type="entry name" value="T2SSF"/>
    <property type="match status" value="2"/>
</dbReference>
<evidence type="ECO:0000256" key="7">
    <source>
        <dbReference type="SAM" id="Phobius"/>
    </source>
</evidence>
<dbReference type="EMBL" id="QWVT01000024">
    <property type="protein sequence ID" value="RID83863.1"/>
    <property type="molecule type" value="Genomic_DNA"/>
</dbReference>
<evidence type="ECO:0000313" key="9">
    <source>
        <dbReference type="EMBL" id="RID83863.1"/>
    </source>
</evidence>
<dbReference type="PANTHER" id="PTHR30012">
    <property type="entry name" value="GENERAL SECRETION PATHWAY PROTEIN"/>
    <property type="match status" value="1"/>
</dbReference>
<comment type="similarity">
    <text evidence="2">Belongs to the GSP F family.</text>
</comment>
<keyword evidence="4 7" id="KW-0812">Transmembrane</keyword>
<evidence type="ECO:0000256" key="4">
    <source>
        <dbReference type="ARBA" id="ARBA00022692"/>
    </source>
</evidence>
<feature type="transmembrane region" description="Helical" evidence="7">
    <location>
        <begin position="111"/>
        <end position="130"/>
    </location>
</feature>
<comment type="caution">
    <text evidence="9">The sequence shown here is derived from an EMBL/GenBank/DDBJ whole genome shotgun (WGS) entry which is preliminary data.</text>
</comment>
<feature type="transmembrane region" description="Helical" evidence="7">
    <location>
        <begin position="317"/>
        <end position="341"/>
    </location>
</feature>
<dbReference type="NCBIfam" id="NF041012">
    <property type="entry name" value="T4P_ComGB"/>
    <property type="match status" value="1"/>
</dbReference>
<keyword evidence="5 7" id="KW-1133">Transmembrane helix</keyword>
<dbReference type="GO" id="GO:0005886">
    <property type="term" value="C:plasma membrane"/>
    <property type="evidence" value="ECO:0007669"/>
    <property type="project" value="UniProtKB-SubCell"/>
</dbReference>
<dbReference type="PANTHER" id="PTHR30012:SF0">
    <property type="entry name" value="TYPE II SECRETION SYSTEM PROTEIN F-RELATED"/>
    <property type="match status" value="1"/>
</dbReference>
<proteinExistence type="inferred from homology"/>
<dbReference type="OrthoDB" id="1638902at2"/>
<gene>
    <name evidence="9" type="ORF">D1970_14780</name>
</gene>
<feature type="domain" description="Type II secretion system protein GspF" evidence="8">
    <location>
        <begin position="214"/>
        <end position="336"/>
    </location>
</feature>
<evidence type="ECO:0000259" key="8">
    <source>
        <dbReference type="Pfam" id="PF00482"/>
    </source>
</evidence>
<protein>
    <submittedName>
        <fullName evidence="9">Type II secretion system F family protein</fullName>
    </submittedName>
</protein>
<accession>A0A398B819</accession>
<keyword evidence="10" id="KW-1185">Reference proteome</keyword>
<sequence>MRWRDKWTVQEQARFLKRTGELLSRGYPLAEAVHSLSFYMEPVRKKDIQKCLADLREGHPFFRTLEDLGFKRELVSYVYFAEQHGGLAEAVMDGSDMVLKRQNDYRKLQQLAAYPLFLAFLTGVLFYFVHHTLLPQFTTLYDSMNVKQGWYASFIYFAGEYFPVAVYIFLFIALSGFIYFQYIFGRLPVIQQREKLIRLPVAGGLLKLLYTQSFSTHLSFLFSGGLSVYEVLNIFENNLGEPFSMEIGSSMKKSLADGHELYQAVAAFPFFEEEFYRVVKHGQDNGKLGQELYFYSRFCLAEIEGRAEKGLRIIQPVLYSLIGLLIISLYLAILLPMFQLIQGI</sequence>
<dbReference type="InterPro" id="IPR018076">
    <property type="entry name" value="T2SS_GspF_dom"/>
</dbReference>
<feature type="transmembrane region" description="Helical" evidence="7">
    <location>
        <begin position="150"/>
        <end position="180"/>
    </location>
</feature>
<evidence type="ECO:0000256" key="6">
    <source>
        <dbReference type="ARBA" id="ARBA00023136"/>
    </source>
</evidence>
<dbReference type="Gene3D" id="1.20.81.30">
    <property type="entry name" value="Type II secretion system (T2SS), domain F"/>
    <property type="match status" value="2"/>
</dbReference>
<dbReference type="InterPro" id="IPR003004">
    <property type="entry name" value="GspF/PilC"/>
</dbReference>
<dbReference type="RefSeq" id="WP_119113638.1">
    <property type="nucleotide sequence ID" value="NZ_CBCSEO010000005.1"/>
</dbReference>
<keyword evidence="6 7" id="KW-0472">Membrane</keyword>
<evidence type="ECO:0000256" key="3">
    <source>
        <dbReference type="ARBA" id="ARBA00022475"/>
    </source>
</evidence>
<dbReference type="InterPro" id="IPR042094">
    <property type="entry name" value="T2SS_GspF_sf"/>
</dbReference>
<organism evidence="9 10">
    <name type="scientific">Mesobacillus zeae</name>
    <dbReference type="NCBI Taxonomy" id="1917180"/>
    <lineage>
        <taxon>Bacteria</taxon>
        <taxon>Bacillati</taxon>
        <taxon>Bacillota</taxon>
        <taxon>Bacilli</taxon>
        <taxon>Bacillales</taxon>
        <taxon>Bacillaceae</taxon>
        <taxon>Mesobacillus</taxon>
    </lineage>
</organism>
<dbReference type="AlphaFoldDB" id="A0A398B819"/>